<reference evidence="3 4" key="1">
    <citation type="journal article" date="2019" name="Nat. Ecol. Evol.">
        <title>Megaphylogeny resolves global patterns of mushroom evolution.</title>
        <authorList>
            <person name="Varga T."/>
            <person name="Krizsan K."/>
            <person name="Foldi C."/>
            <person name="Dima B."/>
            <person name="Sanchez-Garcia M."/>
            <person name="Sanchez-Ramirez S."/>
            <person name="Szollosi G.J."/>
            <person name="Szarkandi J.G."/>
            <person name="Papp V."/>
            <person name="Albert L."/>
            <person name="Andreopoulos W."/>
            <person name="Angelini C."/>
            <person name="Antonin V."/>
            <person name="Barry K.W."/>
            <person name="Bougher N.L."/>
            <person name="Buchanan P."/>
            <person name="Buyck B."/>
            <person name="Bense V."/>
            <person name="Catcheside P."/>
            <person name="Chovatia M."/>
            <person name="Cooper J."/>
            <person name="Damon W."/>
            <person name="Desjardin D."/>
            <person name="Finy P."/>
            <person name="Geml J."/>
            <person name="Haridas S."/>
            <person name="Hughes K."/>
            <person name="Justo A."/>
            <person name="Karasinski D."/>
            <person name="Kautmanova I."/>
            <person name="Kiss B."/>
            <person name="Kocsube S."/>
            <person name="Kotiranta H."/>
            <person name="LaButti K.M."/>
            <person name="Lechner B.E."/>
            <person name="Liimatainen K."/>
            <person name="Lipzen A."/>
            <person name="Lukacs Z."/>
            <person name="Mihaltcheva S."/>
            <person name="Morgado L.N."/>
            <person name="Niskanen T."/>
            <person name="Noordeloos M.E."/>
            <person name="Ohm R.A."/>
            <person name="Ortiz-Santana B."/>
            <person name="Ovrebo C."/>
            <person name="Racz N."/>
            <person name="Riley R."/>
            <person name="Savchenko A."/>
            <person name="Shiryaev A."/>
            <person name="Soop K."/>
            <person name="Spirin V."/>
            <person name="Szebenyi C."/>
            <person name="Tomsovsky M."/>
            <person name="Tulloss R.E."/>
            <person name="Uehling J."/>
            <person name="Grigoriev I.V."/>
            <person name="Vagvolgyi C."/>
            <person name="Papp T."/>
            <person name="Martin F.M."/>
            <person name="Miettinen O."/>
            <person name="Hibbett D.S."/>
            <person name="Nagy L.G."/>
        </authorList>
    </citation>
    <scope>NUCLEOTIDE SEQUENCE [LARGE SCALE GENOMIC DNA]</scope>
    <source>
        <strain evidence="3 4">CBS 962.96</strain>
    </source>
</reference>
<evidence type="ECO:0000313" key="3">
    <source>
        <dbReference type="EMBL" id="THV08507.1"/>
    </source>
</evidence>
<evidence type="ECO:0000256" key="1">
    <source>
        <dbReference type="SAM" id="MobiDB-lite"/>
    </source>
</evidence>
<dbReference type="OrthoDB" id="3351491at2759"/>
<dbReference type="EMBL" id="ML179035">
    <property type="protein sequence ID" value="THV08507.1"/>
    <property type="molecule type" value="Genomic_DNA"/>
</dbReference>
<feature type="transmembrane region" description="Helical" evidence="2">
    <location>
        <begin position="162"/>
        <end position="188"/>
    </location>
</feature>
<evidence type="ECO:0000313" key="4">
    <source>
        <dbReference type="Proteomes" id="UP000297245"/>
    </source>
</evidence>
<feature type="region of interest" description="Disordered" evidence="1">
    <location>
        <begin position="388"/>
        <end position="407"/>
    </location>
</feature>
<feature type="compositionally biased region" description="Polar residues" evidence="1">
    <location>
        <begin position="496"/>
        <end position="505"/>
    </location>
</feature>
<proteinExistence type="predicted"/>
<accession>A0A4S8MYH8</accession>
<evidence type="ECO:0000256" key="2">
    <source>
        <dbReference type="SAM" id="Phobius"/>
    </source>
</evidence>
<feature type="transmembrane region" description="Helical" evidence="2">
    <location>
        <begin position="249"/>
        <end position="270"/>
    </location>
</feature>
<gene>
    <name evidence="3" type="ORF">K435DRAFT_13376</name>
</gene>
<keyword evidence="4" id="KW-1185">Reference proteome</keyword>
<organism evidence="3 4">
    <name type="scientific">Dendrothele bispora (strain CBS 962.96)</name>
    <dbReference type="NCBI Taxonomy" id="1314807"/>
    <lineage>
        <taxon>Eukaryota</taxon>
        <taxon>Fungi</taxon>
        <taxon>Dikarya</taxon>
        <taxon>Basidiomycota</taxon>
        <taxon>Agaricomycotina</taxon>
        <taxon>Agaricomycetes</taxon>
        <taxon>Agaricomycetidae</taxon>
        <taxon>Agaricales</taxon>
        <taxon>Agaricales incertae sedis</taxon>
        <taxon>Dendrothele</taxon>
    </lineage>
</organism>
<feature type="compositionally biased region" description="Polar residues" evidence="1">
    <location>
        <begin position="514"/>
        <end position="533"/>
    </location>
</feature>
<feature type="transmembrane region" description="Helical" evidence="2">
    <location>
        <begin position="28"/>
        <end position="54"/>
    </location>
</feature>
<keyword evidence="2" id="KW-0472">Membrane</keyword>
<feature type="transmembrane region" description="Helical" evidence="2">
    <location>
        <begin position="97"/>
        <end position="117"/>
    </location>
</feature>
<name>A0A4S8MYH8_DENBC</name>
<keyword evidence="2" id="KW-1133">Transmembrane helix</keyword>
<keyword evidence="2" id="KW-0812">Transmembrane</keyword>
<sequence length="571" mass="62175">MTLSIRALSGLKVPTAADFDQHTDFHTIASFFIGWVFVISLSCITSSPAASSLARAVFYQRTPRWFHDSRTNSIKASSDVESDGSSISPSKRDSRTLLLIMFLAFATGSLANFASLLTFEANSGLCDFVVAWSELSFMTARLMGLLVLLFDLRQRGIARWESIALVVWLVIGLAFIFFNSAVATGITISPTASSPVFFCYRKHFLPASLVTSVLYILLEIIVLARFWALLRNESPLGDRGLKYLLDLRILRTLSLLLLDGLTVVPSAIVTNILGEFIPLSIGSVAVLTAFAATRGDDTPIPRSISSPFNFTSIIAPSLPERLPTHQIRSPPLGVPPVILMNHPYSAVLLKDPEGFFDSPRSARSDGISPPTDRSFKHQPNNSLGLTIEVSSQPVNEPPLSTGKSESYPASVLSSRVVKATRLKRQRSAEHVRPKLFIMTTPALRRKSSSSSRYDQSTLEISPPLRSRFSLATTVKSGSDSPSSVSYPLPAVAVPNKSESGSTISYPNPVVVDPQTLSPYSNRESNPQATSGSDSDFESLQLGNAGYSDVIQARLSKRMSGERGHRPLPRIP</sequence>
<feature type="region of interest" description="Disordered" evidence="1">
    <location>
        <begin position="495"/>
        <end position="542"/>
    </location>
</feature>
<protein>
    <submittedName>
        <fullName evidence="3">Uncharacterized protein</fullName>
    </submittedName>
</protein>
<dbReference type="Proteomes" id="UP000297245">
    <property type="component" value="Unassembled WGS sequence"/>
</dbReference>
<dbReference type="AlphaFoldDB" id="A0A4S8MYH8"/>
<feature type="transmembrane region" description="Helical" evidence="2">
    <location>
        <begin position="129"/>
        <end position="150"/>
    </location>
</feature>
<feature type="region of interest" description="Disordered" evidence="1">
    <location>
        <begin position="358"/>
        <end position="381"/>
    </location>
</feature>
<feature type="transmembrane region" description="Helical" evidence="2">
    <location>
        <begin position="208"/>
        <end position="228"/>
    </location>
</feature>